<evidence type="ECO:0000313" key="7">
    <source>
        <dbReference type="Proteomes" id="UP001497383"/>
    </source>
</evidence>
<keyword evidence="2" id="KW-0238">DNA-binding</keyword>
<dbReference type="InterPro" id="IPR021858">
    <property type="entry name" value="Fun_TF"/>
</dbReference>
<gene>
    <name evidence="6" type="ORF">LODBEIA_P48380</name>
</gene>
<sequence length="728" mass="84027">MVSLETGDDLDSFQRRSMGLMKFPRHMSYETYQQLSDILEDVDNSAILTGGAHAGPFRCFRLVGAKMEASDVSRDKRSPLDEETQSPEPPTHAKKAAHTFNEGEIFIKMSNEHVHYKLTHFAKLSIHAIKGPDYHLTEQNMMHILYPKFFLNIDSDDDWLANAKLVNNKLYSKCGDSLVLHDLMRELLSNFSSHLISITRLGLEHDYIEVLLIPFVKSIVAKFVCWDFASWDVVGLQDSTELDEEELICSIKLCIMYLTLGLSAFHLSRESESVAVSVSPRAAVSYDEYLRISMELRKLSIKLLTYHLDESDVIYENQKSRKRNGYYDSYLLLALILQIELDSMFSVFENFDLIYAIGDFVIKTKLKAHERKEVINKLFINIFKLKYFMYESTQAVNKDNYQIDAMKAEIDYADLKDDYDLVDSQSDEEEEEEDDGDNGDDDDTNLYTNAAGKVISPIRPTISNMVSANTMNSAKYVPTAYTISFDRNKDYGAAYEVTAESALAPSSNYKFTPHLDTEFTTAFDADLIYLMYGIPRDLLHIYHESIHLANHKSIFNIQKVFPRNFPRIVADLEDRLLTWDHSKSNWHLDPKNPFHDILIKYVKSFHQAVILYHRKLMNKNFRAEEYQYLVDSSLDCLVGAIESAKALKLKFKPMFWNLFICGSLALGAPRQARVQQIWSGHGFRGQANYWRAKQILFEIWNRRDNGEEEDNVGFMNLIREWDIHLSLG</sequence>
<evidence type="ECO:0000256" key="5">
    <source>
        <dbReference type="SAM" id="MobiDB-lite"/>
    </source>
</evidence>
<dbReference type="PANTHER" id="PTHR31069">
    <property type="entry name" value="OLEATE-ACTIVATED TRANSCRIPTION FACTOR 1-RELATED"/>
    <property type="match status" value="1"/>
</dbReference>
<evidence type="ECO:0008006" key="8">
    <source>
        <dbReference type="Google" id="ProtNLM"/>
    </source>
</evidence>
<dbReference type="Pfam" id="PF11951">
    <property type="entry name" value="Fungal_trans_2"/>
    <property type="match status" value="1"/>
</dbReference>
<proteinExistence type="predicted"/>
<keyword evidence="7" id="KW-1185">Reference proteome</keyword>
<feature type="compositionally biased region" description="Acidic residues" evidence="5">
    <location>
        <begin position="425"/>
        <end position="444"/>
    </location>
</feature>
<feature type="region of interest" description="Disordered" evidence="5">
    <location>
        <begin position="423"/>
        <end position="446"/>
    </location>
</feature>
<evidence type="ECO:0000313" key="6">
    <source>
        <dbReference type="EMBL" id="CAK9440969.1"/>
    </source>
</evidence>
<evidence type="ECO:0000256" key="2">
    <source>
        <dbReference type="ARBA" id="ARBA00023125"/>
    </source>
</evidence>
<name>A0ABP0ZR53_9ASCO</name>
<keyword evidence="1" id="KW-0805">Transcription regulation</keyword>
<dbReference type="RefSeq" id="XP_066831776.1">
    <property type="nucleotide sequence ID" value="XM_066975103.1"/>
</dbReference>
<dbReference type="EMBL" id="OZ022410">
    <property type="protein sequence ID" value="CAK9440969.1"/>
    <property type="molecule type" value="Genomic_DNA"/>
</dbReference>
<keyword evidence="4" id="KW-0539">Nucleus</keyword>
<evidence type="ECO:0000256" key="3">
    <source>
        <dbReference type="ARBA" id="ARBA00023163"/>
    </source>
</evidence>
<dbReference type="Proteomes" id="UP001497383">
    <property type="component" value="Chromosome 6"/>
</dbReference>
<accession>A0ABP0ZR53</accession>
<dbReference type="GeneID" id="92210034"/>
<keyword evidence="3" id="KW-0804">Transcription</keyword>
<organism evidence="6 7">
    <name type="scientific">Lodderomyces beijingensis</name>
    <dbReference type="NCBI Taxonomy" id="1775926"/>
    <lineage>
        <taxon>Eukaryota</taxon>
        <taxon>Fungi</taxon>
        <taxon>Dikarya</taxon>
        <taxon>Ascomycota</taxon>
        <taxon>Saccharomycotina</taxon>
        <taxon>Pichiomycetes</taxon>
        <taxon>Debaryomycetaceae</taxon>
        <taxon>Candida/Lodderomyces clade</taxon>
        <taxon>Lodderomyces</taxon>
    </lineage>
</organism>
<protein>
    <recommendedName>
        <fullName evidence="8">Arginine metabolism regulation protein II</fullName>
    </recommendedName>
</protein>
<feature type="compositionally biased region" description="Basic and acidic residues" evidence="5">
    <location>
        <begin position="71"/>
        <end position="80"/>
    </location>
</feature>
<feature type="region of interest" description="Disordered" evidence="5">
    <location>
        <begin position="71"/>
        <end position="95"/>
    </location>
</feature>
<reference evidence="6 7" key="1">
    <citation type="submission" date="2024-03" db="EMBL/GenBank/DDBJ databases">
        <authorList>
            <person name="Brejova B."/>
        </authorList>
    </citation>
    <scope>NUCLEOTIDE SEQUENCE [LARGE SCALE GENOMIC DNA]</scope>
    <source>
        <strain evidence="6 7">CBS 14171</strain>
    </source>
</reference>
<evidence type="ECO:0000256" key="1">
    <source>
        <dbReference type="ARBA" id="ARBA00023015"/>
    </source>
</evidence>
<dbReference type="InterPro" id="IPR050675">
    <property type="entry name" value="OAF3"/>
</dbReference>
<evidence type="ECO:0000256" key="4">
    <source>
        <dbReference type="ARBA" id="ARBA00023242"/>
    </source>
</evidence>
<dbReference type="PANTHER" id="PTHR31069:SF32">
    <property type="entry name" value="ARGININE METABOLISM REGULATION PROTEIN II"/>
    <property type="match status" value="1"/>
</dbReference>